<evidence type="ECO:0000259" key="1">
    <source>
        <dbReference type="Pfam" id="PF04991"/>
    </source>
</evidence>
<dbReference type="eggNOG" id="COG3475">
    <property type="taxonomic scope" value="Bacteria"/>
</dbReference>
<dbReference type="GO" id="GO:0009100">
    <property type="term" value="P:glycoprotein metabolic process"/>
    <property type="evidence" value="ECO:0007669"/>
    <property type="project" value="UniProtKB-ARBA"/>
</dbReference>
<evidence type="ECO:0000313" key="2">
    <source>
        <dbReference type="EMBL" id="ADL33254.1"/>
    </source>
</evidence>
<organism evidence="2 3">
    <name type="scientific">Butyrivibrio proteoclasticus (strain ATCC 51982 / DSM 14932 / B316)</name>
    <name type="common">Clostridium proteoclasticum</name>
    <dbReference type="NCBI Taxonomy" id="515622"/>
    <lineage>
        <taxon>Bacteria</taxon>
        <taxon>Bacillati</taxon>
        <taxon>Bacillota</taxon>
        <taxon>Clostridia</taxon>
        <taxon>Lachnospirales</taxon>
        <taxon>Lachnospiraceae</taxon>
        <taxon>Butyrivibrio</taxon>
    </lineage>
</organism>
<sequence>MIKHGIDFFRDEIRNGFYIPTAVKQSWAAALDVLSEIDKVCRKYNIKYFADWGSILGAVRHGGFVPWDDDLDICMLRDDYVRFRKVCNSELPSNYCIHDYESHQNHWLFLSRVVNNQHICFDETFLTETYNFPWLSSVDIFVKDYLYKDPEREKKRCDEIMHLLVEAESYIRGTDNEGTASISEENRQKAIALYKKAEAKMAEVPPEESDKVSQLFPWGLKGVPGEDKELYSEVVYLPFEDTAIPVPAQYNRILSSRYGDYNVIRKGVAGHDYPSFDSQRKAFKEETGATLPVFSFDKEMLARPEALTRANGKREVLFLPIGVSEWRSLEDFFVKECESPDTDVYVVPLPLMHKDIYGRVFASDEEIIEAEHFEDYVNILENLEKNGNASEGSRLNLENVVLTGFTDYNLEDHYPDRIYIQSPYDAWNPLLTVSPYYYSENLRKFTKELIYIPLGPVSEYSDDDLPDMRIMDFYVTMPAPIYADTIYVQSENIKKHYVDVLTRFAEGTDRSYWEKKVIVRKAYICQKKATPNGQRGPKPKRILYGISPYEYYEHRMNFEESIRSRLQIFKDNSDKIEVEISIFSDANSVDCKLVNNLAEQFNISICDHSKEFKTEIGMRNIVYGFDAYYGSSSPIVQEFIAQKKPVMIANYDI</sequence>
<dbReference type="Proteomes" id="UP000001299">
    <property type="component" value="Chromosome 1"/>
</dbReference>
<evidence type="ECO:0000313" key="3">
    <source>
        <dbReference type="Proteomes" id="UP000001299"/>
    </source>
</evidence>
<dbReference type="Pfam" id="PF04991">
    <property type="entry name" value="LicD"/>
    <property type="match status" value="1"/>
</dbReference>
<dbReference type="InterPro" id="IPR052942">
    <property type="entry name" value="LPS_cholinephosphotransferase"/>
</dbReference>
<name>E0S053_BUTPB</name>
<proteinExistence type="predicted"/>
<dbReference type="RefSeq" id="WP_013279911.1">
    <property type="nucleotide sequence ID" value="NC_014387.1"/>
</dbReference>
<protein>
    <submittedName>
        <fullName evidence="2">LicD family protein</fullName>
    </submittedName>
</protein>
<dbReference type="HOGENOM" id="CLU_027783_0_0_9"/>
<keyword evidence="3" id="KW-1185">Reference proteome</keyword>
<reference evidence="2 3" key="1">
    <citation type="journal article" date="2010" name="PLoS ONE">
        <title>The glycobiome of the rumen bacterium Butyrivibrio proteoclasticus B316(T) highlights adaptation to a polysaccharide-rich environment.</title>
        <authorList>
            <person name="Kelly W.J."/>
            <person name="Leahy S.C."/>
            <person name="Altermann E."/>
            <person name="Yeoman C.J."/>
            <person name="Dunne J.C."/>
            <person name="Kong Z."/>
            <person name="Pacheco D.M."/>
            <person name="Li D."/>
            <person name="Noel S.J."/>
            <person name="Moon C.D."/>
            <person name="Cookson A.L."/>
            <person name="Attwood G.T."/>
        </authorList>
    </citation>
    <scope>NUCLEOTIDE SEQUENCE [LARGE SCALE GENOMIC DNA]</scope>
    <source>
        <strain evidence="3">ATCC 51982 / DSM 14932 / B316</strain>
    </source>
</reference>
<dbReference type="PANTHER" id="PTHR43404:SF2">
    <property type="entry name" value="LIPOPOLYSACCHARIDE CHOLINEPHOSPHOTRANSFERASE LICD"/>
    <property type="match status" value="1"/>
</dbReference>
<dbReference type="EMBL" id="CP001810">
    <property type="protein sequence ID" value="ADL33254.1"/>
    <property type="molecule type" value="Genomic_DNA"/>
</dbReference>
<dbReference type="PANTHER" id="PTHR43404">
    <property type="entry name" value="LIPOPOLYSACCHARIDE CHOLINEPHOSPHOTRANSFERASE LICD"/>
    <property type="match status" value="1"/>
</dbReference>
<dbReference type="KEGG" id="bpb:bpr_I0508"/>
<dbReference type="AlphaFoldDB" id="E0S053"/>
<accession>E0S053</accession>
<dbReference type="STRING" id="515622.bpr_I0508"/>
<gene>
    <name evidence="2" type="ordered locus">bpr_I0508</name>
</gene>
<feature type="domain" description="LicD/FKTN/FKRP nucleotidyltransferase" evidence="1">
    <location>
        <begin position="41"/>
        <end position="259"/>
    </location>
</feature>
<dbReference type="InterPro" id="IPR007074">
    <property type="entry name" value="LicD/FKTN/FKRP_NTP_transf"/>
</dbReference>